<reference evidence="1 2" key="1">
    <citation type="journal article" date="2019" name="Nat. Ecol. Evol.">
        <title>Megaphylogeny resolves global patterns of mushroom evolution.</title>
        <authorList>
            <person name="Varga T."/>
            <person name="Krizsan K."/>
            <person name="Foldi C."/>
            <person name="Dima B."/>
            <person name="Sanchez-Garcia M."/>
            <person name="Sanchez-Ramirez S."/>
            <person name="Szollosi G.J."/>
            <person name="Szarkandi J.G."/>
            <person name="Papp V."/>
            <person name="Albert L."/>
            <person name="Andreopoulos W."/>
            <person name="Angelini C."/>
            <person name="Antonin V."/>
            <person name="Barry K.W."/>
            <person name="Bougher N.L."/>
            <person name="Buchanan P."/>
            <person name="Buyck B."/>
            <person name="Bense V."/>
            <person name="Catcheside P."/>
            <person name="Chovatia M."/>
            <person name="Cooper J."/>
            <person name="Damon W."/>
            <person name="Desjardin D."/>
            <person name="Finy P."/>
            <person name="Geml J."/>
            <person name="Haridas S."/>
            <person name="Hughes K."/>
            <person name="Justo A."/>
            <person name="Karasinski D."/>
            <person name="Kautmanova I."/>
            <person name="Kiss B."/>
            <person name="Kocsube S."/>
            <person name="Kotiranta H."/>
            <person name="LaButti K.M."/>
            <person name="Lechner B.E."/>
            <person name="Liimatainen K."/>
            <person name="Lipzen A."/>
            <person name="Lukacs Z."/>
            <person name="Mihaltcheva S."/>
            <person name="Morgado L.N."/>
            <person name="Niskanen T."/>
            <person name="Noordeloos M.E."/>
            <person name="Ohm R.A."/>
            <person name="Ortiz-Santana B."/>
            <person name="Ovrebo C."/>
            <person name="Racz N."/>
            <person name="Riley R."/>
            <person name="Savchenko A."/>
            <person name="Shiryaev A."/>
            <person name="Soop K."/>
            <person name="Spirin V."/>
            <person name="Szebenyi C."/>
            <person name="Tomsovsky M."/>
            <person name="Tulloss R.E."/>
            <person name="Uehling J."/>
            <person name="Grigoriev I.V."/>
            <person name="Vagvolgyi C."/>
            <person name="Papp T."/>
            <person name="Martin F.M."/>
            <person name="Miettinen O."/>
            <person name="Hibbett D.S."/>
            <person name="Nagy L.G."/>
        </authorList>
    </citation>
    <scope>NUCLEOTIDE SEQUENCE [LARGE SCALE GENOMIC DNA]</scope>
    <source>
        <strain evidence="1 2">NL-1719</strain>
    </source>
</reference>
<accession>A0ACD3AZS0</accession>
<evidence type="ECO:0000313" key="1">
    <source>
        <dbReference type="EMBL" id="TFK71250.1"/>
    </source>
</evidence>
<dbReference type="Proteomes" id="UP000308600">
    <property type="component" value="Unassembled WGS sequence"/>
</dbReference>
<protein>
    <submittedName>
        <fullName evidence="1">Uncharacterized protein</fullName>
    </submittedName>
</protein>
<dbReference type="EMBL" id="ML208300">
    <property type="protein sequence ID" value="TFK71250.1"/>
    <property type="molecule type" value="Genomic_DNA"/>
</dbReference>
<organism evidence="1 2">
    <name type="scientific">Pluteus cervinus</name>
    <dbReference type="NCBI Taxonomy" id="181527"/>
    <lineage>
        <taxon>Eukaryota</taxon>
        <taxon>Fungi</taxon>
        <taxon>Dikarya</taxon>
        <taxon>Basidiomycota</taxon>
        <taxon>Agaricomycotina</taxon>
        <taxon>Agaricomycetes</taxon>
        <taxon>Agaricomycetidae</taxon>
        <taxon>Agaricales</taxon>
        <taxon>Pluteineae</taxon>
        <taxon>Pluteaceae</taxon>
        <taxon>Pluteus</taxon>
    </lineage>
</organism>
<sequence length="392" mass="44003">MFKRSKLLYSDTPSAPKLGLLSLPAESPSSTPVYERKPMSIMKGVYPERRSQTPIPTTATKTRHEPSSRESSSRQRTVSMTNDAPLKSILKNSHKSSSPPLVSCLKTGSSPPTSAGHEKGAGSYAGYVKGGGSSSHYTSASHTKQMERTSSSKGDQSCWSNTRSNTPAPPPPYDHSRSRRSSVSKHQDPSRSPTNSSDTPKYMKAYVKQVPLKAEAVALSWPLVDYASRNRSEYPPLYFDVWFDPKGSDWGVREHRGGYSTPLPHSTWDIPVSSHCILTEMVIVSRHLEQWPVVVRKPTGLRCGDILEAIYHNYQKPLTREEQRQIGHDYLERCRKAFQLRCKESPGLPAYNEKCGLRRVDLLRGKRIFKGLTQKFDTPGQWLLEFHEPRSS</sequence>
<proteinExistence type="predicted"/>
<name>A0ACD3AZS0_9AGAR</name>
<evidence type="ECO:0000313" key="2">
    <source>
        <dbReference type="Proteomes" id="UP000308600"/>
    </source>
</evidence>
<gene>
    <name evidence="1" type="ORF">BDN72DRAFT_837829</name>
</gene>
<keyword evidence="2" id="KW-1185">Reference proteome</keyword>